<dbReference type="PROSITE" id="PS00092">
    <property type="entry name" value="N6_MTASE"/>
    <property type="match status" value="1"/>
</dbReference>
<dbReference type="SUPFAM" id="SSF53335">
    <property type="entry name" value="S-adenosyl-L-methionine-dependent methyltransferases"/>
    <property type="match status" value="1"/>
</dbReference>
<protein>
    <recommendedName>
        <fullName evidence="5">Methyltransferase</fullName>
        <ecNumber evidence="5">2.1.1.-</ecNumber>
    </recommendedName>
</protein>
<sequence length="230" mass="27361">MDFGYYNMDCMDGMEQFPDKYFDLAIVDPPYFSGPERRRYYGRKVSPIGVQRFYEPSENWDVPGDEYFTELERVSKHQIVWGCNYFNWHFLPGRIIWDKCNGKSSFSDCEIASCTLHDSVRLFRYMWNGMMQGKSMEEGWIQQGNKKLNEKRIHPTQKPINLYRWLIQKYVQPGWKVIDTHVGSASSLIAFEEAKLPYVGFEIDPNRYKLSKQRLEVHRAQLALHYFGIY</sequence>
<dbReference type="PATRIC" id="fig|999408.3.peg.3818"/>
<name>A0A0E2HLA7_9FIRM</name>
<dbReference type="AlphaFoldDB" id="A0A0E2HLA7"/>
<evidence type="ECO:0000313" key="8">
    <source>
        <dbReference type="Proteomes" id="UP000013085"/>
    </source>
</evidence>
<evidence type="ECO:0000256" key="3">
    <source>
        <dbReference type="ARBA" id="ARBA00022679"/>
    </source>
</evidence>
<comment type="similarity">
    <text evidence="1 5">Belongs to the N(4)/N(6)-methyltransferase family.</text>
</comment>
<dbReference type="GO" id="GO:0003677">
    <property type="term" value="F:DNA binding"/>
    <property type="evidence" value="ECO:0007669"/>
    <property type="project" value="InterPro"/>
</dbReference>
<evidence type="ECO:0000256" key="2">
    <source>
        <dbReference type="ARBA" id="ARBA00022603"/>
    </source>
</evidence>
<reference evidence="7 8" key="1">
    <citation type="submission" date="2013-01" db="EMBL/GenBank/DDBJ databases">
        <title>The Genome Sequence of Clostridium clostridioforme 90A8.</title>
        <authorList>
            <consortium name="The Broad Institute Genome Sequencing Platform"/>
            <person name="Earl A."/>
            <person name="Ward D."/>
            <person name="Feldgarden M."/>
            <person name="Gevers D."/>
            <person name="Courvalin P."/>
            <person name="Lambert T."/>
            <person name="Walker B."/>
            <person name="Young S.K."/>
            <person name="Zeng Q."/>
            <person name="Gargeya S."/>
            <person name="Fitzgerald M."/>
            <person name="Haas B."/>
            <person name="Abouelleil A."/>
            <person name="Alvarado L."/>
            <person name="Arachchi H.M."/>
            <person name="Berlin A.M."/>
            <person name="Chapman S.B."/>
            <person name="Dewar J."/>
            <person name="Goldberg J."/>
            <person name="Griggs A."/>
            <person name="Gujja S."/>
            <person name="Hansen M."/>
            <person name="Howarth C."/>
            <person name="Imamovic A."/>
            <person name="Larimer J."/>
            <person name="McCowan C."/>
            <person name="Murphy C."/>
            <person name="Neiman D."/>
            <person name="Pearson M."/>
            <person name="Priest M."/>
            <person name="Roberts A."/>
            <person name="Saif S."/>
            <person name="Shea T."/>
            <person name="Sisk P."/>
            <person name="Sykes S."/>
            <person name="Wortman J."/>
            <person name="Nusbaum C."/>
            <person name="Birren B."/>
        </authorList>
    </citation>
    <scope>NUCLEOTIDE SEQUENCE [LARGE SCALE GENOMIC DNA]</scope>
    <source>
        <strain evidence="7 8">90A8</strain>
    </source>
</reference>
<evidence type="ECO:0000259" key="6">
    <source>
        <dbReference type="Pfam" id="PF01555"/>
    </source>
</evidence>
<dbReference type="InterPro" id="IPR002941">
    <property type="entry name" value="DNA_methylase_N4/N6"/>
</dbReference>
<keyword evidence="2" id="KW-0489">Methyltransferase</keyword>
<evidence type="ECO:0000256" key="1">
    <source>
        <dbReference type="ARBA" id="ARBA00006594"/>
    </source>
</evidence>
<dbReference type="Proteomes" id="UP000013085">
    <property type="component" value="Unassembled WGS sequence"/>
</dbReference>
<dbReference type="GO" id="GO:0009307">
    <property type="term" value="P:DNA restriction-modification system"/>
    <property type="evidence" value="ECO:0007669"/>
    <property type="project" value="UniProtKB-KW"/>
</dbReference>
<proteinExistence type="inferred from homology"/>
<evidence type="ECO:0000313" key="7">
    <source>
        <dbReference type="EMBL" id="ENZ12420.1"/>
    </source>
</evidence>
<feature type="domain" description="DNA methylase N-4/N-6" evidence="6">
    <location>
        <begin position="132"/>
        <end position="212"/>
    </location>
</feature>
<dbReference type="GO" id="GO:0032259">
    <property type="term" value="P:methylation"/>
    <property type="evidence" value="ECO:0007669"/>
    <property type="project" value="UniProtKB-KW"/>
</dbReference>
<keyword evidence="4" id="KW-0680">Restriction system</keyword>
<evidence type="ECO:0000256" key="4">
    <source>
        <dbReference type="ARBA" id="ARBA00022747"/>
    </source>
</evidence>
<dbReference type="EMBL" id="AGYR01000039">
    <property type="protein sequence ID" value="ENZ12420.1"/>
    <property type="molecule type" value="Genomic_DNA"/>
</dbReference>
<dbReference type="HOGENOM" id="CLU_024927_6_0_9"/>
<evidence type="ECO:0000256" key="5">
    <source>
        <dbReference type="RuleBase" id="RU362026"/>
    </source>
</evidence>
<dbReference type="Pfam" id="PF01555">
    <property type="entry name" value="N6_N4_Mtase"/>
    <property type="match status" value="1"/>
</dbReference>
<dbReference type="InterPro" id="IPR001091">
    <property type="entry name" value="RM_Methyltransferase"/>
</dbReference>
<dbReference type="PRINTS" id="PR00508">
    <property type="entry name" value="S21N4MTFRASE"/>
</dbReference>
<keyword evidence="3" id="KW-0808">Transferase</keyword>
<dbReference type="InterPro" id="IPR002052">
    <property type="entry name" value="DNA_methylase_N6_adenine_CS"/>
</dbReference>
<organism evidence="7 8">
    <name type="scientific">[Clostridium] clostridioforme 90A8</name>
    <dbReference type="NCBI Taxonomy" id="999408"/>
    <lineage>
        <taxon>Bacteria</taxon>
        <taxon>Bacillati</taxon>
        <taxon>Bacillota</taxon>
        <taxon>Clostridia</taxon>
        <taxon>Lachnospirales</taxon>
        <taxon>Lachnospiraceae</taxon>
        <taxon>Enterocloster</taxon>
    </lineage>
</organism>
<accession>A0A0E2HLA7</accession>
<dbReference type="RefSeq" id="WP_002593655.1">
    <property type="nucleotide sequence ID" value="NZ_KB850979.1"/>
</dbReference>
<dbReference type="Gene3D" id="3.40.50.150">
    <property type="entry name" value="Vaccinia Virus protein VP39"/>
    <property type="match status" value="1"/>
</dbReference>
<dbReference type="InterPro" id="IPR029063">
    <property type="entry name" value="SAM-dependent_MTases_sf"/>
</dbReference>
<comment type="caution">
    <text evidence="7">The sequence shown here is derived from an EMBL/GenBank/DDBJ whole genome shotgun (WGS) entry which is preliminary data.</text>
</comment>
<dbReference type="GO" id="GO:0008170">
    <property type="term" value="F:N-methyltransferase activity"/>
    <property type="evidence" value="ECO:0007669"/>
    <property type="project" value="InterPro"/>
</dbReference>
<dbReference type="EC" id="2.1.1.-" evidence="5"/>
<gene>
    <name evidence="7" type="ORF">HMPREF1090_03546</name>
</gene>